<dbReference type="InterPro" id="IPR008869">
    <property type="entry name" value="MlaC/ttg2D"/>
</dbReference>
<comment type="caution">
    <text evidence="1">The sequence shown here is derived from an EMBL/GenBank/DDBJ whole genome shotgun (WGS) entry which is preliminary data.</text>
</comment>
<name>A0ABT3PUW4_9BACT</name>
<proteinExistence type="predicted"/>
<dbReference type="Proteomes" id="UP001207337">
    <property type="component" value="Unassembled WGS sequence"/>
</dbReference>
<dbReference type="Pfam" id="PF05494">
    <property type="entry name" value="MlaC"/>
    <property type="match status" value="1"/>
</dbReference>
<dbReference type="Gene3D" id="3.10.450.710">
    <property type="entry name" value="Tgt2/MlaC"/>
    <property type="match status" value="1"/>
</dbReference>
<organism evidence="1 2">
    <name type="scientific">Fodinibius salicampi</name>
    <dbReference type="NCBI Taxonomy" id="1920655"/>
    <lineage>
        <taxon>Bacteria</taxon>
        <taxon>Pseudomonadati</taxon>
        <taxon>Balneolota</taxon>
        <taxon>Balneolia</taxon>
        <taxon>Balneolales</taxon>
        <taxon>Balneolaceae</taxon>
        <taxon>Fodinibius</taxon>
    </lineage>
</organism>
<reference evidence="1 2" key="1">
    <citation type="submission" date="2021-11" db="EMBL/GenBank/DDBJ databases">
        <title>Aliifidinibius sp. nov., a new bacterium isolated from saline soil.</title>
        <authorList>
            <person name="Galisteo C."/>
            <person name="De La Haba R."/>
            <person name="Sanchez-Porro C."/>
            <person name="Ventosa A."/>
        </authorList>
    </citation>
    <scope>NUCLEOTIDE SEQUENCE [LARGE SCALE GENOMIC DNA]</scope>
    <source>
        <strain evidence="1 2">KACC 190600</strain>
    </source>
</reference>
<sequence length="205" mass="23826">MKFFKNYFRISLIVLLGILFVQPVDGWAQRDVSDIKQLFEERDREIKALLGPKGTEYTDEQREKLKNIINGNIDYGEMAQFALGDTYDELSADKQNEFVDLFSTIIRDQSLNKLDIYRAKVTYEDITVEGDSAFVSTIAEMDKVRTPVGYELEYEEKNGTQQWVVTDMIIDDVSTAGSYQRQFQRIIRKKGFDSLMETLRKRAAR</sequence>
<dbReference type="RefSeq" id="WP_265787023.1">
    <property type="nucleotide sequence ID" value="NZ_BAABRS010000001.1"/>
</dbReference>
<dbReference type="InterPro" id="IPR042245">
    <property type="entry name" value="Tgt2/MlaC_sf"/>
</dbReference>
<keyword evidence="2" id="KW-1185">Reference proteome</keyword>
<accession>A0ABT3PUW4</accession>
<dbReference type="EMBL" id="JAJNDC010000001">
    <property type="protein sequence ID" value="MCW9711640.1"/>
    <property type="molecule type" value="Genomic_DNA"/>
</dbReference>
<gene>
    <name evidence="1" type="ORF">LQ318_01880</name>
</gene>
<evidence type="ECO:0000313" key="2">
    <source>
        <dbReference type="Proteomes" id="UP001207337"/>
    </source>
</evidence>
<protein>
    <submittedName>
        <fullName evidence="1">ABC transporter substrate-binding protein</fullName>
    </submittedName>
</protein>
<dbReference type="PANTHER" id="PTHR36573">
    <property type="entry name" value="INTERMEMBRANE PHOSPHOLIPID TRANSPORT SYSTEM BINDING PROTEIN MLAC"/>
    <property type="match status" value="1"/>
</dbReference>
<dbReference type="PANTHER" id="PTHR36573:SF1">
    <property type="entry name" value="INTERMEMBRANE PHOSPHOLIPID TRANSPORT SYSTEM BINDING PROTEIN MLAC"/>
    <property type="match status" value="1"/>
</dbReference>
<evidence type="ECO:0000313" key="1">
    <source>
        <dbReference type="EMBL" id="MCW9711640.1"/>
    </source>
</evidence>